<dbReference type="SUPFAM" id="SSF55124">
    <property type="entry name" value="Nitrite/Sulfite reductase N-terminal domain-like"/>
    <property type="match status" value="2"/>
</dbReference>
<comment type="cofactor">
    <cofactor evidence="11">
        <name>siroheme</name>
        <dbReference type="ChEBI" id="CHEBI:60052"/>
    </cofactor>
    <text evidence="11">Binds 1 siroheme per subunit.</text>
</comment>
<dbReference type="Pfam" id="PF01077">
    <property type="entry name" value="NIR_SIR"/>
    <property type="match status" value="1"/>
</dbReference>
<evidence type="ECO:0000256" key="1">
    <source>
        <dbReference type="ARBA" id="ARBA00010429"/>
    </source>
</evidence>
<dbReference type="Gene3D" id="3.30.413.10">
    <property type="entry name" value="Sulfite Reductase Hemoprotein, domain 1"/>
    <property type="match status" value="2"/>
</dbReference>
<comment type="similarity">
    <text evidence="1 11">Belongs to the nitrite and sulfite reductase 4Fe-4S domain family.</text>
</comment>
<feature type="domain" description="Nitrite/Sulfite reductase ferredoxin-like" evidence="14">
    <location>
        <begin position="376"/>
        <end position="442"/>
    </location>
</feature>
<evidence type="ECO:0000256" key="6">
    <source>
        <dbReference type="ARBA" id="ARBA00022857"/>
    </source>
</evidence>
<keyword evidence="7 11" id="KW-0560">Oxidoreductase</keyword>
<name>A0ABQ4QPZ1_9HYPH</name>
<dbReference type="InterPro" id="IPR006067">
    <property type="entry name" value="NO2/SO3_Rdtase_4Fe4S_dom"/>
</dbReference>
<evidence type="ECO:0000256" key="4">
    <source>
        <dbReference type="ARBA" id="ARBA00022617"/>
    </source>
</evidence>
<feature type="domain" description="Nitrite/sulphite reductase 4Fe-4S" evidence="13">
    <location>
        <begin position="194"/>
        <end position="353"/>
    </location>
</feature>
<evidence type="ECO:0000256" key="5">
    <source>
        <dbReference type="ARBA" id="ARBA00022723"/>
    </source>
</evidence>
<feature type="binding site" evidence="11">
    <location>
        <position position="508"/>
    </location>
    <ligand>
        <name>[4Fe-4S] cluster</name>
        <dbReference type="ChEBI" id="CHEBI:49883"/>
    </ligand>
</feature>
<dbReference type="PANTHER" id="PTHR11493">
    <property type="entry name" value="SULFITE REDUCTASE [NADPH] SUBUNIT BETA-RELATED"/>
    <property type="match status" value="1"/>
</dbReference>
<comment type="catalytic activity">
    <reaction evidence="11">
        <text>hydrogen sulfide + 3 NADP(+) + 3 H2O = sulfite + 3 NADPH + 4 H(+)</text>
        <dbReference type="Rhea" id="RHEA:13801"/>
        <dbReference type="ChEBI" id="CHEBI:15377"/>
        <dbReference type="ChEBI" id="CHEBI:15378"/>
        <dbReference type="ChEBI" id="CHEBI:17359"/>
        <dbReference type="ChEBI" id="CHEBI:29919"/>
        <dbReference type="ChEBI" id="CHEBI:57783"/>
        <dbReference type="ChEBI" id="CHEBI:58349"/>
        <dbReference type="EC" id="1.8.1.2"/>
    </reaction>
</comment>
<comment type="pathway">
    <text evidence="11">Sulfur metabolism; hydrogen sulfide biosynthesis; hydrogen sulfide from sulfite (NADPH route): step 1/1.</text>
</comment>
<dbReference type="InterPro" id="IPR011786">
    <property type="entry name" value="CysI"/>
</dbReference>
<keyword evidence="8 11" id="KW-0408">Iron</keyword>
<dbReference type="PRINTS" id="PR00397">
    <property type="entry name" value="SIROHAEM"/>
</dbReference>
<evidence type="ECO:0000313" key="16">
    <source>
        <dbReference type="Proteomes" id="UP001055167"/>
    </source>
</evidence>
<comment type="cofactor">
    <cofactor evidence="11">
        <name>[4Fe-4S] cluster</name>
        <dbReference type="ChEBI" id="CHEBI:49883"/>
    </cofactor>
    <text evidence="11">Binds 1 [4Fe-4S] cluster per subunit.</text>
</comment>
<reference evidence="15" key="1">
    <citation type="journal article" date="2021" name="Front. Microbiol.">
        <title>Comprehensive Comparative Genomics and Phenotyping of Methylobacterium Species.</title>
        <authorList>
            <person name="Alessa O."/>
            <person name="Ogura Y."/>
            <person name="Fujitani Y."/>
            <person name="Takami H."/>
            <person name="Hayashi T."/>
            <person name="Sahin N."/>
            <person name="Tani A."/>
        </authorList>
    </citation>
    <scope>NUCLEOTIDE SEQUENCE</scope>
    <source>
        <strain evidence="15">KCTC 52305</strain>
    </source>
</reference>
<comment type="function">
    <text evidence="11">Component of the sulfite reductase complex that catalyzes the 6-electron reduction of sulfite to sulfide. This is one of several activities required for the biosynthesis of L-cysteine from sulfate.</text>
</comment>
<dbReference type="RefSeq" id="WP_128561589.1">
    <property type="nucleotide sequence ID" value="NZ_BPQH01000001.1"/>
</dbReference>
<keyword evidence="6 11" id="KW-0521">NADP</keyword>
<keyword evidence="10 11" id="KW-0198">Cysteine biosynthesis</keyword>
<feature type="binding site" description="axial binding residue" evidence="11">
    <location>
        <position position="508"/>
    </location>
    <ligand>
        <name>siroheme</name>
        <dbReference type="ChEBI" id="CHEBI:60052"/>
    </ligand>
    <ligandPart>
        <name>Fe</name>
        <dbReference type="ChEBI" id="CHEBI:18248"/>
    </ligandPart>
</feature>
<evidence type="ECO:0000256" key="2">
    <source>
        <dbReference type="ARBA" id="ARBA00022485"/>
    </source>
</evidence>
<evidence type="ECO:0000313" key="15">
    <source>
        <dbReference type="EMBL" id="GJD47355.1"/>
    </source>
</evidence>
<evidence type="ECO:0000256" key="9">
    <source>
        <dbReference type="ARBA" id="ARBA00023014"/>
    </source>
</evidence>
<evidence type="ECO:0000256" key="3">
    <source>
        <dbReference type="ARBA" id="ARBA00022605"/>
    </source>
</evidence>
<dbReference type="PROSITE" id="PS00365">
    <property type="entry name" value="NIR_SIR"/>
    <property type="match status" value="1"/>
</dbReference>
<accession>A0ABQ4QPZ1</accession>
<dbReference type="EMBL" id="BPQH01000001">
    <property type="protein sequence ID" value="GJD47355.1"/>
    <property type="molecule type" value="Genomic_DNA"/>
</dbReference>
<keyword evidence="4 11" id="KW-0349">Heme</keyword>
<evidence type="ECO:0000256" key="11">
    <source>
        <dbReference type="HAMAP-Rule" id="MF_01540"/>
    </source>
</evidence>
<keyword evidence="16" id="KW-1185">Reference proteome</keyword>
<dbReference type="PANTHER" id="PTHR11493:SF47">
    <property type="entry name" value="SULFITE REDUCTASE [NADPH] SUBUNIT BETA"/>
    <property type="match status" value="1"/>
</dbReference>
<feature type="binding site" evidence="11">
    <location>
        <position position="504"/>
    </location>
    <ligand>
        <name>[4Fe-4S] cluster</name>
        <dbReference type="ChEBI" id="CHEBI:49883"/>
    </ligand>
</feature>
<keyword evidence="2 11" id="KW-0004">4Fe-4S</keyword>
<dbReference type="InterPro" id="IPR036136">
    <property type="entry name" value="Nit/Sulf_reduc_fer-like_dom_sf"/>
</dbReference>
<dbReference type="EC" id="1.8.1.2" evidence="11"/>
<reference evidence="15" key="2">
    <citation type="submission" date="2021-08" db="EMBL/GenBank/DDBJ databases">
        <authorList>
            <person name="Tani A."/>
            <person name="Ola A."/>
            <person name="Ogura Y."/>
            <person name="Katsura K."/>
            <person name="Hayashi T."/>
        </authorList>
    </citation>
    <scope>NUCLEOTIDE SEQUENCE</scope>
    <source>
        <strain evidence="15">KCTC 52305</strain>
    </source>
</reference>
<dbReference type="NCBIfam" id="TIGR02041">
    <property type="entry name" value="CysI"/>
    <property type="match status" value="1"/>
</dbReference>
<evidence type="ECO:0000259" key="14">
    <source>
        <dbReference type="Pfam" id="PF03460"/>
    </source>
</evidence>
<keyword evidence="5 11" id="KW-0479">Metal-binding</keyword>
<dbReference type="InterPro" id="IPR045169">
    <property type="entry name" value="NO2/SO3_Rdtase_4Fe4S_prot"/>
</dbReference>
<evidence type="ECO:0000256" key="8">
    <source>
        <dbReference type="ARBA" id="ARBA00023004"/>
    </source>
</evidence>
<comment type="caution">
    <text evidence="15">The sequence shown here is derived from an EMBL/GenBank/DDBJ whole genome shotgun (WGS) entry which is preliminary data.</text>
</comment>
<evidence type="ECO:0000256" key="7">
    <source>
        <dbReference type="ARBA" id="ARBA00023002"/>
    </source>
</evidence>
<keyword evidence="9 11" id="KW-0411">Iron-sulfur</keyword>
<feature type="binding site" evidence="11">
    <location>
        <position position="465"/>
    </location>
    <ligand>
        <name>[4Fe-4S] cluster</name>
        <dbReference type="ChEBI" id="CHEBI:49883"/>
    </ligand>
</feature>
<dbReference type="Proteomes" id="UP001055167">
    <property type="component" value="Unassembled WGS sequence"/>
</dbReference>
<dbReference type="InterPro" id="IPR045854">
    <property type="entry name" value="NO2/SO3_Rdtase_4Fe4S_sf"/>
</dbReference>
<feature type="region of interest" description="Disordered" evidence="12">
    <location>
        <begin position="1"/>
        <end position="23"/>
    </location>
</feature>
<proteinExistence type="inferred from homology"/>
<feature type="domain" description="Nitrite/Sulfite reductase ferredoxin-like" evidence="14">
    <location>
        <begin position="95"/>
        <end position="156"/>
    </location>
</feature>
<dbReference type="HAMAP" id="MF_01540">
    <property type="entry name" value="CysI"/>
    <property type="match status" value="1"/>
</dbReference>
<comment type="subunit">
    <text evidence="11">Alpha(8)-beta(8). The alpha component is a flavoprotein, the beta component is a hemoprotein.</text>
</comment>
<evidence type="ECO:0000256" key="10">
    <source>
        <dbReference type="ARBA" id="ARBA00023192"/>
    </source>
</evidence>
<dbReference type="InterPro" id="IPR006066">
    <property type="entry name" value="NO2/SO3_Rdtase_FeS/sirohaem_BS"/>
</dbReference>
<feature type="compositionally biased region" description="Basic and acidic residues" evidence="12">
    <location>
        <begin position="1"/>
        <end position="15"/>
    </location>
</feature>
<sequence>MANRETADTPADRAYETPPTERPITDAEAARAAKLSANEHIKIASGYLRGTLAAGLLKNATGAISDDDGQLVKFHGMYLQDDRDLRAERTRKKLDKAYAFMIRLRIAGGVVTPKQWLVLDDIARTYANGTLRATTRQTFQYHGVIKSNLKRTMAAIDGALLDTIAACGDVNRNVMAATNPAQTGAHAAAYELARTISDSLLPKTSAWREIWLDGERVVGGEDAAEVEPVYGKTYLPRKFKTIVAVPPSNEVDVFAHDLGFIAILDRKNRLTGWNVTVGGGMGMTHGETDTFPRTADVMLFCEPGDALKVAEAVMTVQRDWGNRTVRKNARLKYTIERYGLKAFRAEVERRIGRAFKDPKPFRFEGNGDRYGWVEGEDGRHHLTLYVASGRIKDVPDGPQILSGLRRIAEVHQGDFRLTGNQNVIVANVPADRKAEIDALVAEYGLATGAGALRRNSLACVALPTCGLALAESERYLPDLVGELEASLAAHGLAEDEITIRMTGCPNGCARPYIAEIGLVGRGPERYNLYLGAAFDGSRLGKLYAGDLPAAQIRATLDPLFAAYARERRAGERFGDFLVRAGHVERTVNGPDFHDRTGPQRAVA</sequence>
<feature type="binding site" evidence="11">
    <location>
        <position position="459"/>
    </location>
    <ligand>
        <name>[4Fe-4S] cluster</name>
        <dbReference type="ChEBI" id="CHEBI:49883"/>
    </ligand>
</feature>
<dbReference type="NCBIfam" id="NF010029">
    <property type="entry name" value="PRK13504.1"/>
    <property type="match status" value="1"/>
</dbReference>
<gene>
    <name evidence="11 15" type="primary">cysI</name>
    <name evidence="15" type="ORF">OPKNFCMD_0061</name>
</gene>
<dbReference type="InterPro" id="IPR005117">
    <property type="entry name" value="NiRdtase/SiRdtase_haem-b_fer"/>
</dbReference>
<evidence type="ECO:0000259" key="13">
    <source>
        <dbReference type="Pfam" id="PF01077"/>
    </source>
</evidence>
<evidence type="ECO:0000256" key="12">
    <source>
        <dbReference type="SAM" id="MobiDB-lite"/>
    </source>
</evidence>
<dbReference type="Pfam" id="PF03460">
    <property type="entry name" value="NIR_SIR_ferr"/>
    <property type="match status" value="2"/>
</dbReference>
<protein>
    <recommendedName>
        <fullName evidence="11">Sulfite reductase [NADPH] hemoprotein beta-component</fullName>
        <shortName evidence="11">SiR-HP</shortName>
        <shortName evidence="11">SiRHP</shortName>
        <ecNumber evidence="11">1.8.1.2</ecNumber>
    </recommendedName>
</protein>
<dbReference type="SUPFAM" id="SSF56014">
    <property type="entry name" value="Nitrite and sulphite reductase 4Fe-4S domain-like"/>
    <property type="match status" value="2"/>
</dbReference>
<organism evidence="15 16">
    <name type="scientific">Methylobacterium crusticola</name>
    <dbReference type="NCBI Taxonomy" id="1697972"/>
    <lineage>
        <taxon>Bacteria</taxon>
        <taxon>Pseudomonadati</taxon>
        <taxon>Pseudomonadota</taxon>
        <taxon>Alphaproteobacteria</taxon>
        <taxon>Hyphomicrobiales</taxon>
        <taxon>Methylobacteriaceae</taxon>
        <taxon>Methylobacterium</taxon>
    </lineage>
</organism>
<keyword evidence="3 11" id="KW-0028">Amino-acid biosynthesis</keyword>